<dbReference type="InterPro" id="IPR011708">
    <property type="entry name" value="DNA_pol3_alpha_NTPase_dom"/>
</dbReference>
<dbReference type="Pfam" id="PF14579">
    <property type="entry name" value="HHH_6"/>
    <property type="match status" value="1"/>
</dbReference>
<organism evidence="9 10">
    <name type="scientific">Butyricicoccus intestinisimiae</name>
    <dbReference type="NCBI Taxonomy" id="2841509"/>
    <lineage>
        <taxon>Bacteria</taxon>
        <taxon>Bacillati</taxon>
        <taxon>Bacillota</taxon>
        <taxon>Clostridia</taxon>
        <taxon>Eubacteriales</taxon>
        <taxon>Butyricicoccaceae</taxon>
        <taxon>Butyricicoccus</taxon>
    </lineage>
</organism>
<dbReference type="PANTHER" id="PTHR32294:SF0">
    <property type="entry name" value="DNA POLYMERASE III SUBUNIT ALPHA"/>
    <property type="match status" value="1"/>
</dbReference>
<evidence type="ECO:0000313" key="9">
    <source>
        <dbReference type="EMBL" id="MBU5491566.1"/>
    </source>
</evidence>
<dbReference type="InterPro" id="IPR003141">
    <property type="entry name" value="Pol/His_phosphatase_N"/>
</dbReference>
<dbReference type="SMART" id="SM00481">
    <property type="entry name" value="POLIIIAc"/>
    <property type="match status" value="1"/>
</dbReference>
<protein>
    <recommendedName>
        <fullName evidence="1">DNA-directed DNA polymerase</fullName>
        <ecNumber evidence="1">2.7.7.7</ecNumber>
    </recommendedName>
</protein>
<evidence type="ECO:0000256" key="5">
    <source>
        <dbReference type="ARBA" id="ARBA00022932"/>
    </source>
</evidence>
<comment type="catalytic activity">
    <reaction evidence="6">
        <text>DNA(n) + a 2'-deoxyribonucleoside 5'-triphosphate = DNA(n+1) + diphosphate</text>
        <dbReference type="Rhea" id="RHEA:22508"/>
        <dbReference type="Rhea" id="RHEA-COMP:17339"/>
        <dbReference type="Rhea" id="RHEA-COMP:17340"/>
        <dbReference type="ChEBI" id="CHEBI:33019"/>
        <dbReference type="ChEBI" id="CHEBI:61560"/>
        <dbReference type="ChEBI" id="CHEBI:173112"/>
        <dbReference type="EC" id="2.7.7.7"/>
    </reaction>
</comment>
<reference evidence="9 10" key="1">
    <citation type="submission" date="2021-06" db="EMBL/GenBank/DDBJ databases">
        <authorList>
            <person name="Sun Q."/>
            <person name="Li D."/>
        </authorList>
    </citation>
    <scope>NUCLEOTIDE SEQUENCE [LARGE SCALE GENOMIC DNA]</scope>
    <source>
        <strain evidence="9 10">MSJd-7</strain>
    </source>
</reference>
<comment type="caution">
    <text evidence="9">The sequence shown here is derived from an EMBL/GenBank/DDBJ whole genome shotgun (WGS) entry which is preliminary data.</text>
</comment>
<dbReference type="CDD" id="cd12113">
    <property type="entry name" value="PHP_PolIIIA_DnaE3"/>
    <property type="match status" value="1"/>
</dbReference>
<dbReference type="InterPro" id="IPR004805">
    <property type="entry name" value="DnaE2/DnaE/PolC"/>
</dbReference>
<keyword evidence="3 9" id="KW-0548">Nucleotidyltransferase</keyword>
<feature type="domain" description="Polymerase/histidinol phosphatase N-terminal" evidence="8">
    <location>
        <begin position="4"/>
        <end position="71"/>
    </location>
</feature>
<dbReference type="InterPro" id="IPR040982">
    <property type="entry name" value="DNA_pol3_finger"/>
</dbReference>
<dbReference type="Pfam" id="PF17657">
    <property type="entry name" value="DNA_pol3_finger"/>
    <property type="match status" value="1"/>
</dbReference>
<dbReference type="EC" id="2.7.7.7" evidence="1"/>
<sequence>MSFAHLHVHTEFSLLDGACRIGNMMEHVKELGQDAIAITDHGVMYGVIDFYRAAKAAGIKPVIGCEVYVARRTRFDKDHTLDSNPYHLILLCKNEEGYRNLIHMVSLSFAEGFYNKPRIDWQLLEQYHEGLIAMSACLAGEVASKILQQNYEGAKQTALAYRALFGEDYYLEIQDHHLTEDDDVCRGVMRIAEETGIPLVATNDAHYTRKEDAHMQDVLMCIQTGKTVDDIDRMRFETEEFYLKSEEEMAALFPKHPEAISNTMEIVDKCNLDFTFGQYHLPSFDVPEGYTAEEYLHKLCMEGFDRRYDPNDTEKRERLQYELDMIQRMGFVDYFLIVWDFIHYAKTHGIPVGPGRGSAAGSMVAYCLDITTLDPIQYSLYFERFLNPERVSMPDIDVDFCYERRQEVIDYVTRKYGADHVAQIVTFGTMAARNAIRDVGRALNIPYGDVDVVAKLIPTELHITIDKALAASEQLRQMYESNETIHKLIDTARSLEGMPRHASTHAAGVVITNEPVDHYVPLAANDGNMVTQFIMTTLEELGLLKMDFLGLRNLTVLSDAEKMVQREHPDFHLDDISLNDDATYAMLAQGKTAGVFQLESAGITNVVTGLKPHSIEDITAVVALYRPGPMQSIPRYIACKHDPSQVKYKHPLLKDILDVTYGCMVYQEQVMEVFRVLAGYSLGKADMVRRAMSKKKMKELAKERTNFIYGNEELGIDGAIKRGVEEQTAESIFDEIMDFANYAFNKAHAVCYAVVSYQTAYMKCHYPQEYMAALLTSVLDASPKVSEYIGAARGMGIRVLPPDVNTSCEGFTVSDGNIRFGLAAIRNVGRGFLKEMEEERAHNGAFASFEDFCDRMYPKELNRRALEGLVKSGAFDSLGYRRSQLLQIYDAVLNDVASATKKNIAGQIDLFGLGEEEKKENIHIPNVPELPKRDLLSMEKETTGLYLSGHPLDDYRDLIARADCATVRAITEDLSSDRQRVEPPKYRDGMHVVLAAVITAVRMKTTKNNSMMAYVTAEDLTGSVELIAFSSVLQQAGDWLREDKAVWIAGRIDAREDEAPKILPSAVYPLEEQYLERAREALQERGSSRRREAPRQAPRQGSAAPGSCRHKLYLRISSMDDPKLPEVKALLGQYRGDLPVYLFCADTRKTLRAAPSMWVYNNLLFLDKLRFILGEENVIMK</sequence>
<dbReference type="InterPro" id="IPR029460">
    <property type="entry name" value="DNAPol_HHH"/>
</dbReference>
<dbReference type="NCBIfam" id="NF004226">
    <property type="entry name" value="PRK05673.1"/>
    <property type="match status" value="1"/>
</dbReference>
<accession>A0ABS6EV54</accession>
<evidence type="ECO:0000256" key="3">
    <source>
        <dbReference type="ARBA" id="ARBA00022695"/>
    </source>
</evidence>
<keyword evidence="4" id="KW-0235">DNA replication</keyword>
<dbReference type="RefSeq" id="WP_216471308.1">
    <property type="nucleotide sequence ID" value="NZ_JAHLQI010000011.1"/>
</dbReference>
<evidence type="ECO:0000256" key="1">
    <source>
        <dbReference type="ARBA" id="ARBA00012417"/>
    </source>
</evidence>
<dbReference type="InterPro" id="IPR004013">
    <property type="entry name" value="PHP_dom"/>
</dbReference>
<dbReference type="Pfam" id="PF02811">
    <property type="entry name" value="PHP"/>
    <property type="match status" value="1"/>
</dbReference>
<evidence type="ECO:0000256" key="7">
    <source>
        <dbReference type="SAM" id="MobiDB-lite"/>
    </source>
</evidence>
<evidence type="ECO:0000256" key="4">
    <source>
        <dbReference type="ARBA" id="ARBA00022705"/>
    </source>
</evidence>
<gene>
    <name evidence="9" type="ORF">KQI75_13225</name>
</gene>
<dbReference type="NCBIfam" id="TIGR00594">
    <property type="entry name" value="polc"/>
    <property type="match status" value="1"/>
</dbReference>
<evidence type="ECO:0000256" key="2">
    <source>
        <dbReference type="ARBA" id="ARBA00022679"/>
    </source>
</evidence>
<proteinExistence type="predicted"/>
<name>A0ABS6EV54_9FIRM</name>
<evidence type="ECO:0000256" key="6">
    <source>
        <dbReference type="ARBA" id="ARBA00049244"/>
    </source>
</evidence>
<dbReference type="EMBL" id="JAHLQI010000011">
    <property type="protein sequence ID" value="MBU5491566.1"/>
    <property type="molecule type" value="Genomic_DNA"/>
</dbReference>
<feature type="compositionally biased region" description="Basic and acidic residues" evidence="7">
    <location>
        <begin position="1081"/>
        <end position="1094"/>
    </location>
</feature>
<dbReference type="Proteomes" id="UP000783588">
    <property type="component" value="Unassembled WGS sequence"/>
</dbReference>
<dbReference type="CDD" id="cd04485">
    <property type="entry name" value="DnaE_OBF"/>
    <property type="match status" value="1"/>
</dbReference>
<dbReference type="PANTHER" id="PTHR32294">
    <property type="entry name" value="DNA POLYMERASE III SUBUNIT ALPHA"/>
    <property type="match status" value="1"/>
</dbReference>
<keyword evidence="2 9" id="KW-0808">Transferase</keyword>
<keyword evidence="5" id="KW-0239">DNA-directed DNA polymerase</keyword>
<feature type="region of interest" description="Disordered" evidence="7">
    <location>
        <begin position="1081"/>
        <end position="1106"/>
    </location>
</feature>
<keyword evidence="10" id="KW-1185">Reference proteome</keyword>
<dbReference type="GO" id="GO:0003887">
    <property type="term" value="F:DNA-directed DNA polymerase activity"/>
    <property type="evidence" value="ECO:0007669"/>
    <property type="project" value="UniProtKB-EC"/>
</dbReference>
<dbReference type="NCBIfam" id="NF005298">
    <property type="entry name" value="PRK06826.1"/>
    <property type="match status" value="1"/>
</dbReference>
<evidence type="ECO:0000313" key="10">
    <source>
        <dbReference type="Proteomes" id="UP000783588"/>
    </source>
</evidence>
<dbReference type="Pfam" id="PF07733">
    <property type="entry name" value="DNA_pol3_alpha"/>
    <property type="match status" value="1"/>
</dbReference>
<evidence type="ECO:0000259" key="8">
    <source>
        <dbReference type="SMART" id="SM00481"/>
    </source>
</evidence>